<reference evidence="2 3" key="1">
    <citation type="submission" date="2019-03" db="EMBL/GenBank/DDBJ databases">
        <title>Genomic Encyclopedia of Type Strains, Phase IV (KMG-IV): sequencing the most valuable type-strain genomes for metagenomic binning, comparative biology and taxonomic classification.</title>
        <authorList>
            <person name="Goeker M."/>
        </authorList>
    </citation>
    <scope>NUCLEOTIDE SEQUENCE [LARGE SCALE GENOMIC DNA]</scope>
    <source>
        <strain evidence="2 3">DSM 24455</strain>
    </source>
</reference>
<dbReference type="EMBL" id="SOAZ01000007">
    <property type="protein sequence ID" value="TDT61299.1"/>
    <property type="molecule type" value="Genomic_DNA"/>
</dbReference>
<gene>
    <name evidence="2" type="ORF">EDD71_10724</name>
</gene>
<evidence type="ECO:0000313" key="2">
    <source>
        <dbReference type="EMBL" id="TDT61299.1"/>
    </source>
</evidence>
<name>A0A4R7KQ80_9CLOT</name>
<keyword evidence="1" id="KW-0472">Membrane</keyword>
<accession>A0A4R7KQ80</accession>
<feature type="transmembrane region" description="Helical" evidence="1">
    <location>
        <begin position="125"/>
        <end position="146"/>
    </location>
</feature>
<dbReference type="Proteomes" id="UP000295325">
    <property type="component" value="Unassembled WGS sequence"/>
</dbReference>
<dbReference type="OrthoDB" id="1787445at2"/>
<keyword evidence="3" id="KW-1185">Reference proteome</keyword>
<proteinExistence type="predicted"/>
<evidence type="ECO:0000313" key="3">
    <source>
        <dbReference type="Proteomes" id="UP000295325"/>
    </source>
</evidence>
<feature type="transmembrane region" description="Helical" evidence="1">
    <location>
        <begin position="84"/>
        <end position="105"/>
    </location>
</feature>
<evidence type="ECO:0000256" key="1">
    <source>
        <dbReference type="SAM" id="Phobius"/>
    </source>
</evidence>
<dbReference type="AlphaFoldDB" id="A0A4R7KQ80"/>
<sequence length="158" mass="17962">MLKLSMLELFLRTIPEGFAFILASYALGRKAIDRDRYCISALLLGITIYLVRMLPIHFGVHTIIIIMIHILLTSAINKIETIKAVSAALVSTIIMFLSEWLNVFILNSFLNIRLEDVFKDPGMKLLYSSPSLIFFALTTIVLYRVFNKPKRGQSHVSN</sequence>
<dbReference type="RefSeq" id="WP_133627781.1">
    <property type="nucleotide sequence ID" value="NZ_SOAZ01000007.1"/>
</dbReference>
<organism evidence="2 3">
    <name type="scientific">Fonticella tunisiensis</name>
    <dbReference type="NCBI Taxonomy" id="1096341"/>
    <lineage>
        <taxon>Bacteria</taxon>
        <taxon>Bacillati</taxon>
        <taxon>Bacillota</taxon>
        <taxon>Clostridia</taxon>
        <taxon>Eubacteriales</taxon>
        <taxon>Clostridiaceae</taxon>
        <taxon>Fonticella</taxon>
    </lineage>
</organism>
<feature type="transmembrane region" description="Helical" evidence="1">
    <location>
        <begin position="39"/>
        <end position="72"/>
    </location>
</feature>
<comment type="caution">
    <text evidence="2">The sequence shown here is derived from an EMBL/GenBank/DDBJ whole genome shotgun (WGS) entry which is preliminary data.</text>
</comment>
<keyword evidence="1" id="KW-1133">Transmembrane helix</keyword>
<protein>
    <submittedName>
        <fullName evidence="2">Uncharacterized protein</fullName>
    </submittedName>
</protein>
<keyword evidence="1" id="KW-0812">Transmembrane</keyword>